<keyword evidence="5" id="KW-1185">Reference proteome</keyword>
<dbReference type="AlphaFoldDB" id="A0A0N4Z389"/>
<feature type="region of interest" description="Disordered" evidence="3">
    <location>
        <begin position="565"/>
        <end position="593"/>
    </location>
</feature>
<dbReference type="SMART" id="SM01046">
    <property type="entry name" value="c-SKI_SMAD_bind"/>
    <property type="match status" value="1"/>
</dbReference>
<dbReference type="GO" id="GO:0000978">
    <property type="term" value="F:RNA polymerase II cis-regulatory region sequence-specific DNA binding"/>
    <property type="evidence" value="ECO:0007669"/>
    <property type="project" value="TreeGrafter"/>
</dbReference>
<proteinExistence type="inferred from homology"/>
<dbReference type="Gene3D" id="3.10.390.10">
    <property type="entry name" value="SAND domain-like"/>
    <property type="match status" value="1"/>
</dbReference>
<dbReference type="GO" id="GO:0046332">
    <property type="term" value="F:SMAD binding"/>
    <property type="evidence" value="ECO:0007669"/>
    <property type="project" value="InterPro"/>
</dbReference>
<dbReference type="SUPFAM" id="SSF63763">
    <property type="entry name" value="SAND domain-like"/>
    <property type="match status" value="1"/>
</dbReference>
<accession>A0A0N4Z389</accession>
<protein>
    <submittedName>
        <fullName evidence="6">C-SKI_SMAD_bind domain-containing protein</fullName>
    </submittedName>
</protein>
<dbReference type="GO" id="GO:0000981">
    <property type="term" value="F:DNA-binding transcription factor activity, RNA polymerase II-specific"/>
    <property type="evidence" value="ECO:0007669"/>
    <property type="project" value="TreeGrafter"/>
</dbReference>
<dbReference type="GO" id="GO:0005737">
    <property type="term" value="C:cytoplasm"/>
    <property type="evidence" value="ECO:0007669"/>
    <property type="project" value="TreeGrafter"/>
</dbReference>
<sequence length="781" mass="86942">MKVPNGDIDKYIKQDIGDSSTSLRNIVSNAGSIMNNQIFCSNGQQSNVLNLQQQLLSNGLFSFPKPAVPCANQVPENFNQPNQHDQCPSTINELSNLMTLFPPSTSAKCVRNSKKDKTPKTEAENINLLHQSLMNQNIGSGQHMIPNQGMAINPNLINDATANPPLTTSYLPNQCLLGSTSNNNFTNTNALQINEQLKNFLNCLQQNQSSILTMQQPATVPVTTTSTLTGTTINQLLNSMPGPSNIPNVGTVPPIGLLPQLNIQQQPHLLHQLRIPLQNDSAQSSTIIQLSPTQQMQLVQQAVILSTNAPMPPAKEIVDDILKKRKLFKPKAKIEGCEPLDISTVAGYPVTCFVVAGEPRISFSEFSNTVLPHIAVSTIHDSYQKFNMSTKCATDKQLLTLKLEGRVPVELGSCTLITKSNAEKLAGHFLCDIRHMDSFTGKYDTSTFIKVIHNVFGGNTGLYYPHFPKTHCIQCIYCQFVFGPQRFLTHTHNGKCEKLSVWGFDARKWRTYYNPPIDEKIDDLYMDIFKTLILENTSEISRKRPAIDMNDDLAVKKSNNYTNCIKNETERRKENQSPFYPTPPGSEPSPPVGMVSRSGVTRIANNNTFVDLSQYQPNNLHVYTMSHSQTCKPNNSLILAHSTSDNNSAFIGPPPMTNSNFSQNNLFASNSSMMPQNVNLGNTNQNALNSIQFNILINQLLQSQSYIDDPNKSLIESLAILVPYNHLTSVLTKLNREFNNYKKEIDLLKEQNKRMEKIIQLCLSASDGKLSEIIKLDEITK</sequence>
<dbReference type="InterPro" id="IPR023216">
    <property type="entry name" value="Tscrpt_reg_SKI_SnoN"/>
</dbReference>
<organism evidence="5 6">
    <name type="scientific">Parastrongyloides trichosuri</name>
    <name type="common">Possum-specific nematode worm</name>
    <dbReference type="NCBI Taxonomy" id="131310"/>
    <lineage>
        <taxon>Eukaryota</taxon>
        <taxon>Metazoa</taxon>
        <taxon>Ecdysozoa</taxon>
        <taxon>Nematoda</taxon>
        <taxon>Chromadorea</taxon>
        <taxon>Rhabditida</taxon>
        <taxon>Tylenchina</taxon>
        <taxon>Panagrolaimomorpha</taxon>
        <taxon>Strongyloidoidea</taxon>
        <taxon>Strongyloididae</taxon>
        <taxon>Parastrongyloides</taxon>
    </lineage>
</organism>
<dbReference type="Proteomes" id="UP000038045">
    <property type="component" value="Unplaced"/>
</dbReference>
<keyword evidence="2" id="KW-0175">Coiled coil</keyword>
<feature type="compositionally biased region" description="Pro residues" evidence="3">
    <location>
        <begin position="580"/>
        <end position="591"/>
    </location>
</feature>
<feature type="coiled-coil region" evidence="2">
    <location>
        <begin position="724"/>
        <end position="758"/>
    </location>
</feature>
<dbReference type="PANTHER" id="PTHR10005">
    <property type="entry name" value="SKI ONCOGENE-RELATED"/>
    <property type="match status" value="1"/>
</dbReference>
<evidence type="ECO:0000313" key="6">
    <source>
        <dbReference type="WBParaSite" id="PTRK_0000136700.1"/>
    </source>
</evidence>
<dbReference type="GO" id="GO:0030514">
    <property type="term" value="P:negative regulation of BMP signaling pathway"/>
    <property type="evidence" value="ECO:0007669"/>
    <property type="project" value="TreeGrafter"/>
</dbReference>
<dbReference type="STRING" id="131310.A0A0N4Z389"/>
<evidence type="ECO:0000256" key="2">
    <source>
        <dbReference type="SAM" id="Coils"/>
    </source>
</evidence>
<reference evidence="6" key="1">
    <citation type="submission" date="2017-02" db="UniProtKB">
        <authorList>
            <consortium name="WormBaseParasite"/>
        </authorList>
    </citation>
    <scope>IDENTIFICATION</scope>
</reference>
<dbReference type="Pfam" id="PF02437">
    <property type="entry name" value="Ski_Sno_DHD"/>
    <property type="match status" value="1"/>
</dbReference>
<name>A0A0N4Z389_PARTI</name>
<evidence type="ECO:0000313" key="5">
    <source>
        <dbReference type="Proteomes" id="UP000038045"/>
    </source>
</evidence>
<dbReference type="InterPro" id="IPR003380">
    <property type="entry name" value="SKI/SNO/DAC"/>
</dbReference>
<evidence type="ECO:0000259" key="4">
    <source>
        <dbReference type="SMART" id="SM01046"/>
    </source>
</evidence>
<dbReference type="Gene3D" id="3.10.260.20">
    <property type="entry name" value="Ski"/>
    <property type="match status" value="1"/>
</dbReference>
<dbReference type="InterPro" id="IPR010919">
    <property type="entry name" value="SAND-like_dom_sf"/>
</dbReference>
<dbReference type="InterPro" id="IPR014890">
    <property type="entry name" value="c-SKI_SMAD4-bd_dom"/>
</dbReference>
<feature type="domain" description="c-SKI SMAD4-binding" evidence="4">
    <location>
        <begin position="449"/>
        <end position="537"/>
    </location>
</feature>
<dbReference type="SUPFAM" id="SSF46955">
    <property type="entry name" value="Putative DNA-binding domain"/>
    <property type="match status" value="1"/>
</dbReference>
<dbReference type="GO" id="GO:0005667">
    <property type="term" value="C:transcription regulator complex"/>
    <property type="evidence" value="ECO:0007669"/>
    <property type="project" value="TreeGrafter"/>
</dbReference>
<dbReference type="GO" id="GO:0005634">
    <property type="term" value="C:nucleus"/>
    <property type="evidence" value="ECO:0007669"/>
    <property type="project" value="TreeGrafter"/>
</dbReference>
<dbReference type="PANTHER" id="PTHR10005:SF25">
    <property type="entry name" value="SNO ONCOGENE, ISOFORM B"/>
    <property type="match status" value="1"/>
</dbReference>
<dbReference type="Pfam" id="PF08782">
    <property type="entry name" value="c-SKI_SMAD_bind"/>
    <property type="match status" value="1"/>
</dbReference>
<dbReference type="InterPro" id="IPR009061">
    <property type="entry name" value="DNA-bd_dom_put_sf"/>
</dbReference>
<evidence type="ECO:0000256" key="1">
    <source>
        <dbReference type="ARBA" id="ARBA00009513"/>
    </source>
</evidence>
<dbReference type="InterPro" id="IPR037000">
    <property type="entry name" value="Ski_DNA-bd_sf"/>
</dbReference>
<evidence type="ECO:0000256" key="3">
    <source>
        <dbReference type="SAM" id="MobiDB-lite"/>
    </source>
</evidence>
<dbReference type="WBParaSite" id="PTRK_0000136700.1">
    <property type="protein sequence ID" value="PTRK_0000136700.1"/>
    <property type="gene ID" value="PTRK_0000136700"/>
</dbReference>
<comment type="similarity">
    <text evidence="1">Belongs to the SKI family.</text>
</comment>